<sequence>MAVKTDFEVAREFAQGALNTTPVIILGSGASAAHGVPGMGPLAGRLAASVTPHVWALDETAEWTRFLAQLTAGHDLESALQAVRLTDRQTNFVAEETRSFLLPSDLAVLTALLLDRRSLPLSRLFKHLSTSTHQTVHVVTPNYDRLAEYAADVADYSTFTGFTQGHVQTRKRQEGSRGAAARRDQPRTVCVWKVHGSLDWFQGGSQIVGVRSAGETPAGFTPLMITPGIDKYRLAHDEPFRSIFAYADKALEEARAYFCVGYGFNDVHVQTKMIERCEHDAVPLLVITKELTPTAKAFLQGGRCRRYLALEEGGGGARAYTHDQPAGFDIPGEPIWSLDKFLDMTIGVKP</sequence>
<dbReference type="SUPFAM" id="SSF52467">
    <property type="entry name" value="DHS-like NAD/FAD-binding domain"/>
    <property type="match status" value="1"/>
</dbReference>
<evidence type="ECO:0000313" key="2">
    <source>
        <dbReference type="Proteomes" id="UP000216361"/>
    </source>
</evidence>
<keyword evidence="2" id="KW-1185">Reference proteome</keyword>
<dbReference type="InterPro" id="IPR029035">
    <property type="entry name" value="DHS-like_NAD/FAD-binding_dom"/>
</dbReference>
<proteinExistence type="predicted"/>
<dbReference type="RefSeq" id="WP_094406797.1">
    <property type="nucleotide sequence ID" value="NZ_BMJZ01000014.1"/>
</dbReference>
<reference evidence="1 2" key="1">
    <citation type="submission" date="2017-07" db="EMBL/GenBank/DDBJ databases">
        <title>Elstera cyanobacteriorum sp. nov., a novel bacterium isolated from cyanobacterial aggregates in a eutrophic lake.</title>
        <authorList>
            <person name="Cai H."/>
        </authorList>
    </citation>
    <scope>NUCLEOTIDE SEQUENCE [LARGE SCALE GENOMIC DNA]</scope>
    <source>
        <strain evidence="1 2">TH019</strain>
    </source>
</reference>
<organism evidence="1 2">
    <name type="scientific">Elstera cyanobacteriorum</name>
    <dbReference type="NCBI Taxonomy" id="2022747"/>
    <lineage>
        <taxon>Bacteria</taxon>
        <taxon>Pseudomonadati</taxon>
        <taxon>Pseudomonadota</taxon>
        <taxon>Alphaproteobacteria</taxon>
        <taxon>Rhodospirillales</taxon>
        <taxon>Rhodospirillaceae</taxon>
        <taxon>Elstera</taxon>
    </lineage>
</organism>
<accession>A0A255XY08</accession>
<comment type="caution">
    <text evidence="1">The sequence shown here is derived from an EMBL/GenBank/DDBJ whole genome shotgun (WGS) entry which is preliminary data.</text>
</comment>
<dbReference type="Proteomes" id="UP000216361">
    <property type="component" value="Unassembled WGS sequence"/>
</dbReference>
<dbReference type="Pfam" id="PF13289">
    <property type="entry name" value="SIR2_2"/>
    <property type="match status" value="1"/>
</dbReference>
<dbReference type="AlphaFoldDB" id="A0A255XY08"/>
<dbReference type="EMBL" id="NOXS01000019">
    <property type="protein sequence ID" value="OYQ21889.1"/>
    <property type="molecule type" value="Genomic_DNA"/>
</dbReference>
<gene>
    <name evidence="1" type="ORF">CHR90_00935</name>
</gene>
<dbReference type="OrthoDB" id="9808492at2"/>
<name>A0A255XY08_9PROT</name>
<evidence type="ECO:0000313" key="1">
    <source>
        <dbReference type="EMBL" id="OYQ21889.1"/>
    </source>
</evidence>
<protein>
    <submittedName>
        <fullName evidence="1">Uncharacterized protein</fullName>
    </submittedName>
</protein>